<name>A0AAW2K8T8_SESRA</name>
<reference evidence="1" key="2">
    <citation type="journal article" date="2024" name="Plant">
        <title>Genomic evolution and insights into agronomic trait innovations of Sesamum species.</title>
        <authorList>
            <person name="Miao H."/>
            <person name="Wang L."/>
            <person name="Qu L."/>
            <person name="Liu H."/>
            <person name="Sun Y."/>
            <person name="Le M."/>
            <person name="Wang Q."/>
            <person name="Wei S."/>
            <person name="Zheng Y."/>
            <person name="Lin W."/>
            <person name="Duan Y."/>
            <person name="Cao H."/>
            <person name="Xiong S."/>
            <person name="Wang X."/>
            <person name="Wei L."/>
            <person name="Li C."/>
            <person name="Ma Q."/>
            <person name="Ju M."/>
            <person name="Zhao R."/>
            <person name="Li G."/>
            <person name="Mu C."/>
            <person name="Tian Q."/>
            <person name="Mei H."/>
            <person name="Zhang T."/>
            <person name="Gao T."/>
            <person name="Zhang H."/>
        </authorList>
    </citation>
    <scope>NUCLEOTIDE SEQUENCE</scope>
    <source>
        <strain evidence="1">G02</strain>
    </source>
</reference>
<gene>
    <name evidence="1" type="ORF">Sradi_6162700</name>
</gene>
<organism evidence="1">
    <name type="scientific">Sesamum radiatum</name>
    <name type="common">Black benniseed</name>
    <dbReference type="NCBI Taxonomy" id="300843"/>
    <lineage>
        <taxon>Eukaryota</taxon>
        <taxon>Viridiplantae</taxon>
        <taxon>Streptophyta</taxon>
        <taxon>Embryophyta</taxon>
        <taxon>Tracheophyta</taxon>
        <taxon>Spermatophyta</taxon>
        <taxon>Magnoliopsida</taxon>
        <taxon>eudicotyledons</taxon>
        <taxon>Gunneridae</taxon>
        <taxon>Pentapetalae</taxon>
        <taxon>asterids</taxon>
        <taxon>lamiids</taxon>
        <taxon>Lamiales</taxon>
        <taxon>Pedaliaceae</taxon>
        <taxon>Sesamum</taxon>
    </lineage>
</organism>
<proteinExistence type="predicted"/>
<dbReference type="Gene3D" id="1.20.5.4130">
    <property type="match status" value="1"/>
</dbReference>
<comment type="caution">
    <text evidence="1">The sequence shown here is derived from an EMBL/GenBank/DDBJ whole genome shotgun (WGS) entry which is preliminary data.</text>
</comment>
<accession>A0AAW2K8T8</accession>
<evidence type="ECO:0000313" key="1">
    <source>
        <dbReference type="EMBL" id="KAL0302946.1"/>
    </source>
</evidence>
<dbReference type="EMBL" id="JACGWJ010000029">
    <property type="protein sequence ID" value="KAL0302946.1"/>
    <property type="molecule type" value="Genomic_DNA"/>
</dbReference>
<reference evidence="1" key="1">
    <citation type="submission" date="2020-06" db="EMBL/GenBank/DDBJ databases">
        <authorList>
            <person name="Li T."/>
            <person name="Hu X."/>
            <person name="Zhang T."/>
            <person name="Song X."/>
            <person name="Zhang H."/>
            <person name="Dai N."/>
            <person name="Sheng W."/>
            <person name="Hou X."/>
            <person name="Wei L."/>
        </authorList>
    </citation>
    <scope>NUCLEOTIDE SEQUENCE</scope>
    <source>
        <strain evidence="1">G02</strain>
        <tissue evidence="1">Leaf</tissue>
    </source>
</reference>
<sequence length="114" mass="13014">MAYAALVSVAETLSQTLKHHHYPFVLHEKPRFEALHEHVKFLRAFLEDFPQKANDFEGRIRDAATEAEDLIEYLLFEEIRSSSSTGGGGRDDLVLLMEVAAQIPVGFKRCVRKR</sequence>
<protein>
    <submittedName>
        <fullName evidence="1">Uncharacterized protein</fullName>
    </submittedName>
</protein>
<dbReference type="AlphaFoldDB" id="A0AAW2K8T8"/>